<protein>
    <recommendedName>
        <fullName evidence="4">Velvet domain-containing protein</fullName>
    </recommendedName>
</protein>
<dbReference type="AlphaFoldDB" id="A0A6G1H6R8"/>
<evidence type="ECO:0000313" key="2">
    <source>
        <dbReference type="EMBL" id="KAF1988855.1"/>
    </source>
</evidence>
<name>A0A6G1H6R8_9PEZI</name>
<gene>
    <name evidence="2" type="ORF">K402DRAFT_391549</name>
</gene>
<evidence type="ECO:0000256" key="1">
    <source>
        <dbReference type="SAM" id="MobiDB-lite"/>
    </source>
</evidence>
<dbReference type="EMBL" id="ML977147">
    <property type="protein sequence ID" value="KAF1988855.1"/>
    <property type="molecule type" value="Genomic_DNA"/>
</dbReference>
<evidence type="ECO:0008006" key="4">
    <source>
        <dbReference type="Google" id="ProtNLM"/>
    </source>
</evidence>
<dbReference type="InterPro" id="IPR038491">
    <property type="entry name" value="Velvet_dom_sf"/>
</dbReference>
<proteinExistence type="predicted"/>
<keyword evidence="3" id="KW-1185">Reference proteome</keyword>
<organism evidence="2 3">
    <name type="scientific">Aulographum hederae CBS 113979</name>
    <dbReference type="NCBI Taxonomy" id="1176131"/>
    <lineage>
        <taxon>Eukaryota</taxon>
        <taxon>Fungi</taxon>
        <taxon>Dikarya</taxon>
        <taxon>Ascomycota</taxon>
        <taxon>Pezizomycotina</taxon>
        <taxon>Dothideomycetes</taxon>
        <taxon>Pleosporomycetidae</taxon>
        <taxon>Aulographales</taxon>
        <taxon>Aulographaceae</taxon>
    </lineage>
</organism>
<reference evidence="2" key="1">
    <citation type="journal article" date="2020" name="Stud. Mycol.">
        <title>101 Dothideomycetes genomes: a test case for predicting lifestyles and emergence of pathogens.</title>
        <authorList>
            <person name="Haridas S."/>
            <person name="Albert R."/>
            <person name="Binder M."/>
            <person name="Bloem J."/>
            <person name="Labutti K."/>
            <person name="Salamov A."/>
            <person name="Andreopoulos B."/>
            <person name="Baker S."/>
            <person name="Barry K."/>
            <person name="Bills G."/>
            <person name="Bluhm B."/>
            <person name="Cannon C."/>
            <person name="Castanera R."/>
            <person name="Culley D."/>
            <person name="Daum C."/>
            <person name="Ezra D."/>
            <person name="Gonzalez J."/>
            <person name="Henrissat B."/>
            <person name="Kuo A."/>
            <person name="Liang C."/>
            <person name="Lipzen A."/>
            <person name="Lutzoni F."/>
            <person name="Magnuson J."/>
            <person name="Mondo S."/>
            <person name="Nolan M."/>
            <person name="Ohm R."/>
            <person name="Pangilinan J."/>
            <person name="Park H.-J."/>
            <person name="Ramirez L."/>
            <person name="Alfaro M."/>
            <person name="Sun H."/>
            <person name="Tritt A."/>
            <person name="Yoshinaga Y."/>
            <person name="Zwiers L.-H."/>
            <person name="Turgeon B."/>
            <person name="Goodwin S."/>
            <person name="Spatafora J."/>
            <person name="Crous P."/>
            <person name="Grigoriev I."/>
        </authorList>
    </citation>
    <scope>NUCLEOTIDE SEQUENCE</scope>
    <source>
        <strain evidence="2">CBS 113979</strain>
    </source>
</reference>
<accession>A0A6G1H6R8</accession>
<sequence>MADVAQRGYMSNGLASRVLEASLPQDRSSRQRSRRQRTTHASGGSHVSDRSHRYFNRQGGWGESIPYPEAPLRLNVVAQPPQQVHAGQPFAWPFEVQIEGAQLSGHTSSLDMSGLFAVVTLMRYRPRGASLPAGPGLLTGPRLVSSFQSSMGFSDDDFGTSQAAASFQHLAINSEGAYSLRVSLLRMGSGPAGSAAYGASNIFQVESDPVLVRSG</sequence>
<evidence type="ECO:0000313" key="3">
    <source>
        <dbReference type="Proteomes" id="UP000800041"/>
    </source>
</evidence>
<dbReference type="Proteomes" id="UP000800041">
    <property type="component" value="Unassembled WGS sequence"/>
</dbReference>
<dbReference type="Gene3D" id="2.60.40.3960">
    <property type="entry name" value="Velvet domain"/>
    <property type="match status" value="1"/>
</dbReference>
<feature type="region of interest" description="Disordered" evidence="1">
    <location>
        <begin position="16"/>
        <end position="55"/>
    </location>
</feature>